<feature type="transmembrane region" description="Helical" evidence="6">
    <location>
        <begin position="73"/>
        <end position="100"/>
    </location>
</feature>
<keyword evidence="8" id="KW-1185">Reference proteome</keyword>
<protein>
    <submittedName>
        <fullName evidence="7">Dicarboxylate/amino acid:cation symporter</fullName>
    </submittedName>
</protein>
<feature type="transmembrane region" description="Helical" evidence="6">
    <location>
        <begin position="129"/>
        <end position="149"/>
    </location>
</feature>
<feature type="transmembrane region" description="Helical" evidence="6">
    <location>
        <begin position="280"/>
        <end position="305"/>
    </location>
</feature>
<evidence type="ECO:0000313" key="7">
    <source>
        <dbReference type="EMBL" id="MCZ0726384.1"/>
    </source>
</evidence>
<keyword evidence="4 6" id="KW-1133">Transmembrane helix</keyword>
<dbReference type="EMBL" id="JAPRFR010000004">
    <property type="protein sequence ID" value="MCZ0726384.1"/>
    <property type="molecule type" value="Genomic_DNA"/>
</dbReference>
<dbReference type="SUPFAM" id="SSF118215">
    <property type="entry name" value="Proton glutamate symport protein"/>
    <property type="match status" value="1"/>
</dbReference>
<name>A0A9X3FR92_9LACT</name>
<comment type="caution">
    <text evidence="7">The sequence shown here is derived from an EMBL/GenBank/DDBJ whole genome shotgun (WGS) entry which is preliminary data.</text>
</comment>
<dbReference type="PANTHER" id="PTHR42865">
    <property type="entry name" value="PROTON/GLUTAMATE-ASPARTATE SYMPORTER"/>
    <property type="match status" value="1"/>
</dbReference>
<feature type="transmembrane region" description="Helical" evidence="6">
    <location>
        <begin position="170"/>
        <end position="191"/>
    </location>
</feature>
<comment type="subcellular location">
    <subcellularLocation>
        <location evidence="1">Membrane</location>
        <topology evidence="1">Multi-pass membrane protein</topology>
    </subcellularLocation>
</comment>
<dbReference type="GO" id="GO:0005295">
    <property type="term" value="F:neutral L-amino acid:sodium symporter activity"/>
    <property type="evidence" value="ECO:0007669"/>
    <property type="project" value="TreeGrafter"/>
</dbReference>
<dbReference type="PANTHER" id="PTHR42865:SF8">
    <property type="entry name" value="SERINE_THREONINE TRANSPORTER SSTT"/>
    <property type="match status" value="1"/>
</dbReference>
<keyword evidence="2" id="KW-0813">Transport</keyword>
<feature type="transmembrane region" description="Helical" evidence="6">
    <location>
        <begin position="311"/>
        <end position="331"/>
    </location>
</feature>
<organism evidence="7 8">
    <name type="scientific">Aerococcus kribbianus</name>
    <dbReference type="NCBI Taxonomy" id="2999064"/>
    <lineage>
        <taxon>Bacteria</taxon>
        <taxon>Bacillati</taxon>
        <taxon>Bacillota</taxon>
        <taxon>Bacilli</taxon>
        <taxon>Lactobacillales</taxon>
        <taxon>Aerococcaceae</taxon>
        <taxon>Aerococcus</taxon>
    </lineage>
</organism>
<keyword evidence="3 6" id="KW-0812">Transmembrane</keyword>
<sequence length="401" mass="43131">MAIKKLGLVPRLLLAIFLGIIYGQLKFLPSLFFTIPVTLSAFFSAILSFIIPLMVVAFVVSGISDLSAGAGKLLGLTTGLSYLSTIIGGTVTLVVISYLFPLILNQQTGEITAIEAAIDPLFTIPLEPILDVTQAIILAFLMGLGISWLRQQGTNRGTVIHQFFADFSNIISYLLKYLIVPGIPIFVFGNFVNLSYSGSVFYVLSAFWKVYLIILLLHWIYMFVWFSGAGLYSGKQPLQLIKNQLPAYLTAVGTQSSAATIPINLETAKKNGVSEVIRDFVIPFCATAHMLGSITTITSIVYAVLLLNQMPVSFASFLPFIFVLGVAMVAAPGAPGGAIMSALPFLGMVGIDPSGTLASLLISLYLTQDSFGTALNISGDNAIALVVDKIYHKHILKDSID</sequence>
<keyword evidence="5 6" id="KW-0472">Membrane</keyword>
<evidence type="ECO:0000256" key="6">
    <source>
        <dbReference type="SAM" id="Phobius"/>
    </source>
</evidence>
<feature type="transmembrane region" description="Helical" evidence="6">
    <location>
        <begin position="12"/>
        <end position="35"/>
    </location>
</feature>
<feature type="transmembrane region" description="Helical" evidence="6">
    <location>
        <begin position="211"/>
        <end position="232"/>
    </location>
</feature>
<evidence type="ECO:0000256" key="1">
    <source>
        <dbReference type="ARBA" id="ARBA00004141"/>
    </source>
</evidence>
<feature type="transmembrane region" description="Helical" evidence="6">
    <location>
        <begin position="41"/>
        <end position="61"/>
    </location>
</feature>
<reference evidence="7" key="1">
    <citation type="submission" date="2022-12" db="EMBL/GenBank/DDBJ databases">
        <title>Description and comparative metabolic analysis of Aerococcus sp. nov., isolated from the feces of a pig.</title>
        <authorList>
            <person name="Chang Y.-H."/>
        </authorList>
    </citation>
    <scope>NUCLEOTIDE SEQUENCE</scope>
    <source>
        <strain evidence="7">YH-aer222</strain>
    </source>
</reference>
<dbReference type="InterPro" id="IPR036458">
    <property type="entry name" value="Na:dicarbo_symporter_sf"/>
</dbReference>
<dbReference type="AlphaFoldDB" id="A0A9X3FR92"/>
<evidence type="ECO:0000256" key="4">
    <source>
        <dbReference type="ARBA" id="ARBA00022989"/>
    </source>
</evidence>
<evidence type="ECO:0000313" key="8">
    <source>
        <dbReference type="Proteomes" id="UP001146670"/>
    </source>
</evidence>
<dbReference type="GO" id="GO:0032329">
    <property type="term" value="P:serine transport"/>
    <property type="evidence" value="ECO:0007669"/>
    <property type="project" value="TreeGrafter"/>
</dbReference>
<evidence type="ECO:0000256" key="5">
    <source>
        <dbReference type="ARBA" id="ARBA00023136"/>
    </source>
</evidence>
<dbReference type="Proteomes" id="UP001146670">
    <property type="component" value="Unassembled WGS sequence"/>
</dbReference>
<proteinExistence type="predicted"/>
<dbReference type="Pfam" id="PF00375">
    <property type="entry name" value="SDF"/>
    <property type="match status" value="1"/>
</dbReference>
<gene>
    <name evidence="7" type="ORF">OW157_07430</name>
</gene>
<evidence type="ECO:0000256" key="2">
    <source>
        <dbReference type="ARBA" id="ARBA00022448"/>
    </source>
</evidence>
<dbReference type="GO" id="GO:0005886">
    <property type="term" value="C:plasma membrane"/>
    <property type="evidence" value="ECO:0007669"/>
    <property type="project" value="TreeGrafter"/>
</dbReference>
<accession>A0A9X3FR92</accession>
<dbReference type="InterPro" id="IPR001991">
    <property type="entry name" value="Na-dicarboxylate_symporter"/>
</dbReference>
<dbReference type="RefSeq" id="WP_268752664.1">
    <property type="nucleotide sequence ID" value="NZ_JAPRFQ010000004.1"/>
</dbReference>
<evidence type="ECO:0000256" key="3">
    <source>
        <dbReference type="ARBA" id="ARBA00022692"/>
    </source>
</evidence>
<dbReference type="Gene3D" id="1.10.3860.10">
    <property type="entry name" value="Sodium:dicarboxylate symporter"/>
    <property type="match status" value="1"/>
</dbReference>